<gene>
    <name evidence="9" type="ORF">HK103_007454</name>
</gene>
<evidence type="ECO:0000313" key="10">
    <source>
        <dbReference type="Proteomes" id="UP001210925"/>
    </source>
</evidence>
<evidence type="ECO:0000256" key="3">
    <source>
        <dbReference type="ARBA" id="ARBA00023125"/>
    </source>
</evidence>
<organism evidence="9 10">
    <name type="scientific">Boothiomyces macroporosus</name>
    <dbReference type="NCBI Taxonomy" id="261099"/>
    <lineage>
        <taxon>Eukaryota</taxon>
        <taxon>Fungi</taxon>
        <taxon>Fungi incertae sedis</taxon>
        <taxon>Chytridiomycota</taxon>
        <taxon>Chytridiomycota incertae sedis</taxon>
        <taxon>Chytridiomycetes</taxon>
        <taxon>Rhizophydiales</taxon>
        <taxon>Terramycetaceae</taxon>
        <taxon>Boothiomyces</taxon>
    </lineage>
</organism>
<feature type="region of interest" description="Disordered" evidence="7">
    <location>
        <begin position="357"/>
        <end position="532"/>
    </location>
</feature>
<dbReference type="GO" id="GO:0051455">
    <property type="term" value="P:spindle attachment to meiosis I kinetochore"/>
    <property type="evidence" value="ECO:0007669"/>
    <property type="project" value="TreeGrafter"/>
</dbReference>
<dbReference type="AlphaFoldDB" id="A0AAD5Y5Z5"/>
<dbReference type="InterPro" id="IPR025974">
    <property type="entry name" value="Mif2/CENP-C_cupin"/>
</dbReference>
<comment type="function">
    <text evidence="5">Component of the kinetochore, a multiprotein complex that assembles on centromeric DNA and attaches chromosomes to spindle microtubules, mediating chromosome segregation and sister chromatid segregation during meiosis and mitosis. Component of the inner kinetochore constitutive centromere-associated network (CCAN), which serves as a structural platform for outer kinetochore assembly.</text>
</comment>
<proteinExistence type="inferred from homology"/>
<comment type="similarity">
    <text evidence="2">Belongs to the CENP-C/MIF2 family.</text>
</comment>
<feature type="compositionally biased region" description="Basic and acidic residues" evidence="7">
    <location>
        <begin position="253"/>
        <end position="308"/>
    </location>
</feature>
<dbReference type="PANTHER" id="PTHR16684:SF11">
    <property type="entry name" value="CENTROMERE PROTEIN C"/>
    <property type="match status" value="1"/>
</dbReference>
<evidence type="ECO:0000256" key="4">
    <source>
        <dbReference type="ARBA" id="ARBA00023242"/>
    </source>
</evidence>
<sequence>MNDDADAFFQDSPQARRVFPHYAQHPVSRFGEQEMMVPMPMYDDQYYEPVPVLVDPYNNQYREQPIIYNEYDNRIVDARLMTPRYRNRSKKAIPSTEPRRVYTPPVVHAPIYPQSATKSSRYSMAYDLDDYDEPYRRRKVSEKFKPRDESDEYISDQENQRVLNYDSEKERRKVDKKKKREQKLESDSDVEKPVKIAKKRGRKSLKEKEEMQRLELQEKEYSDDSVALSDDENYLSDVKLTQSTSSSDPPRSPVKEATAKKTKEVKKSKAIDLTKSESKKSKSEQKTSEKKKETDKTATDKKSLDFKVPVKDVEEEEAVPIRKRFGMTPRSVQRKQKEEITKILEKPVEPLHFLKDPVNLKLPSKESNLKESATKPSLHYPNASTPEQILSVPAVPESVEKPTTKSVKEPQEPAEESRSPILSSNEVLPSSPINEDTQFNNDFGVEDEYPPMDDGPSDKGYENNAMETNVPAISDDAPSTESVTKKKKSIKKKNGDKAVKMEPSDENETNATVPKKKRGRPAKKEKDYTLAELNLNSDSEPVLKRPKIKVKKEPLTIIEKQVERQNVSESEDGLRKSKRTKVPPCAFWRNEKVIYGRRDSGIGPVVTSIQEVLRIPSDDESIPVRRPKVKNRIRVKKEYEEPEVEPEPVPSEIEVMNYVTKQFEFQKIAVTPNMLETHKSIGSGDYRFQKVFSEGDFIASGVLEISKGAEKPNKNSHASAMIFVVLVGHIQVTVNKTEFNLSKNGQFFVPRGNQYSIKNVGQSEAKIFFCHGKLVPA</sequence>
<feature type="compositionally biased region" description="Basic and acidic residues" evidence="7">
    <location>
        <begin position="363"/>
        <end position="373"/>
    </location>
</feature>
<evidence type="ECO:0000256" key="7">
    <source>
        <dbReference type="SAM" id="MobiDB-lite"/>
    </source>
</evidence>
<keyword evidence="4" id="KW-0539">Nucleus</keyword>
<evidence type="ECO:0000313" key="9">
    <source>
        <dbReference type="EMBL" id="KAJ3254209.1"/>
    </source>
</evidence>
<feature type="compositionally biased region" description="Basic and acidic residues" evidence="7">
    <location>
        <begin position="493"/>
        <end position="503"/>
    </location>
</feature>
<dbReference type="InterPro" id="IPR014710">
    <property type="entry name" value="RmlC-like_jellyroll"/>
</dbReference>
<dbReference type="GO" id="GO:0019237">
    <property type="term" value="F:centromeric DNA binding"/>
    <property type="evidence" value="ECO:0007669"/>
    <property type="project" value="InterPro"/>
</dbReference>
<dbReference type="InterPro" id="IPR011051">
    <property type="entry name" value="RmlC_Cupin_sf"/>
</dbReference>
<feature type="region of interest" description="Disordered" evidence="7">
    <location>
        <begin position="137"/>
        <end position="308"/>
    </location>
</feature>
<dbReference type="EMBL" id="JADGKB010000090">
    <property type="protein sequence ID" value="KAJ3254209.1"/>
    <property type="molecule type" value="Genomic_DNA"/>
</dbReference>
<dbReference type="FunFam" id="2.60.120.10:FF:000033">
    <property type="entry name" value="Centromere protein C 1"/>
    <property type="match status" value="1"/>
</dbReference>
<evidence type="ECO:0000256" key="2">
    <source>
        <dbReference type="ARBA" id="ARBA00010291"/>
    </source>
</evidence>
<reference evidence="9" key="1">
    <citation type="submission" date="2020-05" db="EMBL/GenBank/DDBJ databases">
        <title>Phylogenomic resolution of chytrid fungi.</title>
        <authorList>
            <person name="Stajich J.E."/>
            <person name="Amses K."/>
            <person name="Simmons R."/>
            <person name="Seto K."/>
            <person name="Myers J."/>
            <person name="Bonds A."/>
            <person name="Quandt C.A."/>
            <person name="Barry K."/>
            <person name="Liu P."/>
            <person name="Grigoriev I."/>
            <person name="Longcore J.E."/>
            <person name="James T.Y."/>
        </authorList>
    </citation>
    <scope>NUCLEOTIDE SEQUENCE</scope>
    <source>
        <strain evidence="9">PLAUS21</strain>
    </source>
</reference>
<feature type="compositionally biased region" description="Basic and acidic residues" evidence="7">
    <location>
        <begin position="182"/>
        <end position="194"/>
    </location>
</feature>
<comment type="caution">
    <text evidence="9">The sequence shown here is derived from an EMBL/GenBank/DDBJ whole genome shotgun (WGS) entry which is preliminary data.</text>
</comment>
<keyword evidence="10" id="KW-1185">Reference proteome</keyword>
<keyword evidence="3" id="KW-0238">DNA-binding</keyword>
<dbReference type="GO" id="GO:0005634">
    <property type="term" value="C:nucleus"/>
    <property type="evidence" value="ECO:0007669"/>
    <property type="project" value="UniProtKB-SubCell"/>
</dbReference>
<name>A0AAD5Y5Z5_9FUNG</name>
<comment type="subcellular location">
    <subcellularLocation>
        <location evidence="1">Nucleus</location>
    </subcellularLocation>
</comment>
<dbReference type="GO" id="GO:0000776">
    <property type="term" value="C:kinetochore"/>
    <property type="evidence" value="ECO:0007669"/>
    <property type="project" value="InterPro"/>
</dbReference>
<dbReference type="GO" id="GO:0051382">
    <property type="term" value="P:kinetochore assembly"/>
    <property type="evidence" value="ECO:0007669"/>
    <property type="project" value="InterPro"/>
</dbReference>
<feature type="compositionally biased region" description="Basic and acidic residues" evidence="7">
    <location>
        <begin position="204"/>
        <end position="222"/>
    </location>
</feature>
<protein>
    <recommendedName>
        <fullName evidence="6">CENP-C homolog</fullName>
    </recommendedName>
</protein>
<evidence type="ECO:0000256" key="1">
    <source>
        <dbReference type="ARBA" id="ARBA00004123"/>
    </source>
</evidence>
<feature type="compositionally biased region" description="Polar residues" evidence="7">
    <location>
        <begin position="420"/>
        <end position="441"/>
    </location>
</feature>
<dbReference type="Gene3D" id="2.60.120.10">
    <property type="entry name" value="Jelly Rolls"/>
    <property type="match status" value="1"/>
</dbReference>
<evidence type="ECO:0000256" key="6">
    <source>
        <dbReference type="ARBA" id="ARBA00075033"/>
    </source>
</evidence>
<dbReference type="PANTHER" id="PTHR16684">
    <property type="entry name" value="CENTROMERE PROTEIN C"/>
    <property type="match status" value="1"/>
</dbReference>
<dbReference type="CDD" id="cd06993">
    <property type="entry name" value="cupin_CENP-C_C"/>
    <property type="match status" value="1"/>
</dbReference>
<feature type="compositionally biased region" description="Basic and acidic residues" evidence="7">
    <location>
        <begin position="398"/>
        <end position="418"/>
    </location>
</feature>
<feature type="domain" description="Mif2/CENP-C cupin" evidence="8">
    <location>
        <begin position="686"/>
        <end position="771"/>
    </location>
</feature>
<evidence type="ECO:0000259" key="8">
    <source>
        <dbReference type="Pfam" id="PF11699"/>
    </source>
</evidence>
<dbReference type="Proteomes" id="UP001210925">
    <property type="component" value="Unassembled WGS sequence"/>
</dbReference>
<dbReference type="SUPFAM" id="SSF51182">
    <property type="entry name" value="RmlC-like cupins"/>
    <property type="match status" value="1"/>
</dbReference>
<dbReference type="Pfam" id="PF11699">
    <property type="entry name" value="CENP-C_C"/>
    <property type="match status" value="1"/>
</dbReference>
<dbReference type="GO" id="GO:0051315">
    <property type="term" value="P:attachment of mitotic spindle microtubules to kinetochore"/>
    <property type="evidence" value="ECO:0007669"/>
    <property type="project" value="TreeGrafter"/>
</dbReference>
<feature type="compositionally biased region" description="Polar residues" evidence="7">
    <location>
        <begin position="239"/>
        <end position="249"/>
    </location>
</feature>
<accession>A0AAD5Y5Z5</accession>
<evidence type="ECO:0000256" key="5">
    <source>
        <dbReference type="ARBA" id="ARBA00057947"/>
    </source>
</evidence>
<dbReference type="InterPro" id="IPR028386">
    <property type="entry name" value="CENP-C/Mif2/cnp3"/>
</dbReference>